<keyword evidence="2" id="KW-1185">Reference proteome</keyword>
<evidence type="ECO:0000313" key="1">
    <source>
        <dbReference type="EMBL" id="GBM08179.1"/>
    </source>
</evidence>
<dbReference type="EMBL" id="BGPR01240594">
    <property type="protein sequence ID" value="GBM08179.1"/>
    <property type="molecule type" value="Genomic_DNA"/>
</dbReference>
<proteinExistence type="predicted"/>
<protein>
    <submittedName>
        <fullName evidence="1">Uncharacterized protein</fullName>
    </submittedName>
</protein>
<feature type="non-terminal residue" evidence="1">
    <location>
        <position position="1"/>
    </location>
</feature>
<sequence length="53" mass="5669">ADGSSHRIVVSVADSMKTKSEWNRYDLGCGTASATLTISAQTYRSKLCTASRS</sequence>
<evidence type="ECO:0000313" key="2">
    <source>
        <dbReference type="Proteomes" id="UP000499080"/>
    </source>
</evidence>
<dbReference type="Proteomes" id="UP000499080">
    <property type="component" value="Unassembled WGS sequence"/>
</dbReference>
<comment type="caution">
    <text evidence="1">The sequence shown here is derived from an EMBL/GenBank/DDBJ whole genome shotgun (WGS) entry which is preliminary data.</text>
</comment>
<gene>
    <name evidence="1" type="ORF">AVEN_172264_1</name>
</gene>
<reference evidence="1 2" key="1">
    <citation type="journal article" date="2019" name="Sci. Rep.">
        <title>Orb-weaving spider Araneus ventricosus genome elucidates the spidroin gene catalogue.</title>
        <authorList>
            <person name="Kono N."/>
            <person name="Nakamura H."/>
            <person name="Ohtoshi R."/>
            <person name="Moran D.A.P."/>
            <person name="Shinohara A."/>
            <person name="Yoshida Y."/>
            <person name="Fujiwara M."/>
            <person name="Mori M."/>
            <person name="Tomita M."/>
            <person name="Arakawa K."/>
        </authorList>
    </citation>
    <scope>NUCLEOTIDE SEQUENCE [LARGE SCALE GENOMIC DNA]</scope>
</reference>
<accession>A0A4Y2CVP6</accession>
<dbReference type="AlphaFoldDB" id="A0A4Y2CVP6"/>
<organism evidence="1 2">
    <name type="scientific">Araneus ventricosus</name>
    <name type="common">Orbweaver spider</name>
    <name type="synonym">Epeira ventricosa</name>
    <dbReference type="NCBI Taxonomy" id="182803"/>
    <lineage>
        <taxon>Eukaryota</taxon>
        <taxon>Metazoa</taxon>
        <taxon>Ecdysozoa</taxon>
        <taxon>Arthropoda</taxon>
        <taxon>Chelicerata</taxon>
        <taxon>Arachnida</taxon>
        <taxon>Araneae</taxon>
        <taxon>Araneomorphae</taxon>
        <taxon>Entelegynae</taxon>
        <taxon>Araneoidea</taxon>
        <taxon>Araneidae</taxon>
        <taxon>Araneus</taxon>
    </lineage>
</organism>
<name>A0A4Y2CVP6_ARAVE</name>